<gene>
    <name evidence="2" type="ORF">GPICK_05345</name>
</gene>
<dbReference type="KEGG" id="gpi:GPICK_05345"/>
<keyword evidence="3" id="KW-1185">Reference proteome</keyword>
<dbReference type="GO" id="GO:0016491">
    <property type="term" value="F:oxidoreductase activity"/>
    <property type="evidence" value="ECO:0007669"/>
    <property type="project" value="TreeGrafter"/>
</dbReference>
<organism evidence="2 3">
    <name type="scientific">Geobacter pickeringii</name>
    <dbReference type="NCBI Taxonomy" id="345632"/>
    <lineage>
        <taxon>Bacteria</taxon>
        <taxon>Pseudomonadati</taxon>
        <taxon>Thermodesulfobacteriota</taxon>
        <taxon>Desulfuromonadia</taxon>
        <taxon>Geobacterales</taxon>
        <taxon>Geobacteraceae</taxon>
        <taxon>Geobacter</taxon>
    </lineage>
</organism>
<evidence type="ECO:0000256" key="1">
    <source>
        <dbReference type="ARBA" id="ARBA00022729"/>
    </source>
</evidence>
<proteinExistence type="predicted"/>
<dbReference type="Proteomes" id="UP000057609">
    <property type="component" value="Chromosome"/>
</dbReference>
<dbReference type="AlphaFoldDB" id="A0A0B5B8J8"/>
<sequence length="395" mass="42982">MKANLLERVSASVGLGLMVAALFGVLGSTETQALTFNDCSTCHPSTNNVTRHHNLTLAPRQLSCYGDPGAQPVTGCHQMVLDPVSNTYVFAPFRDCLNCHKTTVHYDKHGSYLASWMMLAGVQPGNAPLWTQITAFTPVNPAAKQYQACYRCHSYNAFGAAPTGVSPVISKSNIPLTDQPMELNPNNLSAHPVQVSLNAQAGSYAPKNLTIQQMTTTWSSVGNQTMACGDCHATPTTAGVTPTQYLLNGPRVYWPYDRNGKLWSLGDLRSGTNTWSTDLFCVNCHPLYSGGSWKNNVHAEGDHQDSYTVDGKSYSGVPCVSCHSVIPHGNKRSRLIAYGYGSSTPDPYPYIINTNTALLRGFKKASTPFSYNEGNCWSSARQCGDHSSSRMTYDW</sequence>
<evidence type="ECO:0000313" key="2">
    <source>
        <dbReference type="EMBL" id="AJE02867.1"/>
    </source>
</evidence>
<dbReference type="STRING" id="345632.GPICK_05345"/>
<dbReference type="SUPFAM" id="SSF48695">
    <property type="entry name" value="Multiheme cytochromes"/>
    <property type="match status" value="1"/>
</dbReference>
<protein>
    <submittedName>
        <fullName evidence="2">Cytochrome C</fullName>
    </submittedName>
</protein>
<dbReference type="InterPro" id="IPR036280">
    <property type="entry name" value="Multihaem_cyt_sf"/>
</dbReference>
<dbReference type="OrthoDB" id="5397938at2"/>
<accession>A0A0B5B8J8</accession>
<keyword evidence="1" id="KW-0732">Signal</keyword>
<dbReference type="PANTHER" id="PTHR35038">
    <property type="entry name" value="DISSIMILATORY SULFITE REDUCTASE SIRA"/>
    <property type="match status" value="1"/>
</dbReference>
<evidence type="ECO:0000313" key="3">
    <source>
        <dbReference type="Proteomes" id="UP000057609"/>
    </source>
</evidence>
<dbReference type="PANTHER" id="PTHR35038:SF8">
    <property type="entry name" value="C-TYPE POLYHEME CYTOCHROME OMCC"/>
    <property type="match status" value="1"/>
</dbReference>
<dbReference type="InterPro" id="IPR051829">
    <property type="entry name" value="Multiheme_Cytochr_ET"/>
</dbReference>
<dbReference type="HOGENOM" id="CLU_768951_0_0_7"/>
<name>A0A0B5B8J8_9BACT</name>
<dbReference type="EMBL" id="CP009788">
    <property type="protein sequence ID" value="AJE02867.1"/>
    <property type="molecule type" value="Genomic_DNA"/>
</dbReference>
<reference evidence="2 3" key="1">
    <citation type="journal article" date="2015" name="Genome Announc.">
        <title>Complete Genome of Geobacter pickeringii G13T, a Metal-Reducing Isolate from Sedimentary Kaolin Deposits.</title>
        <authorList>
            <person name="Badalamenti J.P."/>
            <person name="Bond D.R."/>
        </authorList>
    </citation>
    <scope>NUCLEOTIDE SEQUENCE [LARGE SCALE GENOMIC DNA]</scope>
    <source>
        <strain evidence="2 3">G13</strain>
    </source>
</reference>